<dbReference type="PANTHER" id="PTHR15398:SF4">
    <property type="entry name" value="BROMODOMAIN-CONTAINING PROTEIN 8 ISOFORM X1"/>
    <property type="match status" value="1"/>
</dbReference>
<dbReference type="SMART" id="SM00297">
    <property type="entry name" value="BROMO"/>
    <property type="match status" value="1"/>
</dbReference>
<name>A0AAD5W5A5_9AGAR</name>
<evidence type="ECO:0000256" key="3">
    <source>
        <dbReference type="SAM" id="MobiDB-lite"/>
    </source>
</evidence>
<dbReference type="SUPFAM" id="SSF47370">
    <property type="entry name" value="Bromodomain"/>
    <property type="match status" value="1"/>
</dbReference>
<dbReference type="GO" id="GO:0035267">
    <property type="term" value="C:NuA4 histone acetyltransferase complex"/>
    <property type="evidence" value="ECO:0007669"/>
    <property type="project" value="TreeGrafter"/>
</dbReference>
<dbReference type="GO" id="GO:0006325">
    <property type="term" value="P:chromatin organization"/>
    <property type="evidence" value="ECO:0007669"/>
    <property type="project" value="UniProtKB-ARBA"/>
</dbReference>
<feature type="compositionally biased region" description="Basic and acidic residues" evidence="3">
    <location>
        <begin position="249"/>
        <end position="260"/>
    </location>
</feature>
<dbReference type="CDD" id="cd04369">
    <property type="entry name" value="Bromodomain"/>
    <property type="match status" value="1"/>
</dbReference>
<feature type="compositionally biased region" description="Basic and acidic residues" evidence="3">
    <location>
        <begin position="270"/>
        <end position="288"/>
    </location>
</feature>
<evidence type="ECO:0000256" key="2">
    <source>
        <dbReference type="PROSITE-ProRule" id="PRU00035"/>
    </source>
</evidence>
<dbReference type="PANTHER" id="PTHR15398">
    <property type="entry name" value="BROMODOMAIN-CONTAINING PROTEIN 8"/>
    <property type="match status" value="1"/>
</dbReference>
<accession>A0AAD5W5A5</accession>
<dbReference type="InterPro" id="IPR036427">
    <property type="entry name" value="Bromodomain-like_sf"/>
</dbReference>
<dbReference type="PRINTS" id="PR00503">
    <property type="entry name" value="BROMODOMAIN"/>
</dbReference>
<feature type="compositionally biased region" description="Polar residues" evidence="3">
    <location>
        <begin position="86"/>
        <end position="100"/>
    </location>
</feature>
<proteinExistence type="predicted"/>
<dbReference type="Gene3D" id="1.20.920.10">
    <property type="entry name" value="Bromodomain-like"/>
    <property type="match status" value="1"/>
</dbReference>
<dbReference type="EMBL" id="JANIEX010000017">
    <property type="protein sequence ID" value="KAJ3576166.1"/>
    <property type="molecule type" value="Genomic_DNA"/>
</dbReference>
<evidence type="ECO:0000259" key="4">
    <source>
        <dbReference type="PROSITE" id="PS50014"/>
    </source>
</evidence>
<dbReference type="PROSITE" id="PS50014">
    <property type="entry name" value="BROMODOMAIN_2"/>
    <property type="match status" value="1"/>
</dbReference>
<evidence type="ECO:0000313" key="6">
    <source>
        <dbReference type="Proteomes" id="UP001213000"/>
    </source>
</evidence>
<organism evidence="5 6">
    <name type="scientific">Leucocoprinus birnbaumii</name>
    <dbReference type="NCBI Taxonomy" id="56174"/>
    <lineage>
        <taxon>Eukaryota</taxon>
        <taxon>Fungi</taxon>
        <taxon>Dikarya</taxon>
        <taxon>Basidiomycota</taxon>
        <taxon>Agaricomycotina</taxon>
        <taxon>Agaricomycetes</taxon>
        <taxon>Agaricomycetidae</taxon>
        <taxon>Agaricales</taxon>
        <taxon>Agaricineae</taxon>
        <taxon>Agaricaceae</taxon>
        <taxon>Leucocoprinus</taxon>
    </lineage>
</organism>
<reference evidence="5" key="1">
    <citation type="submission" date="2022-07" db="EMBL/GenBank/DDBJ databases">
        <title>Genome Sequence of Leucocoprinus birnbaumii.</title>
        <authorList>
            <person name="Buettner E."/>
        </authorList>
    </citation>
    <scope>NUCLEOTIDE SEQUENCE</scope>
    <source>
        <strain evidence="5">VT141</strain>
    </source>
</reference>
<feature type="compositionally biased region" description="Acidic residues" evidence="3">
    <location>
        <begin position="206"/>
        <end position="234"/>
    </location>
</feature>
<feature type="domain" description="Bromo" evidence="4">
    <location>
        <begin position="458"/>
        <end position="528"/>
    </location>
</feature>
<feature type="compositionally biased region" description="Polar residues" evidence="3">
    <location>
        <begin position="163"/>
        <end position="175"/>
    </location>
</feature>
<dbReference type="InterPro" id="IPR001487">
    <property type="entry name" value="Bromodomain"/>
</dbReference>
<comment type="caution">
    <text evidence="5">The sequence shown here is derived from an EMBL/GenBank/DDBJ whole genome shotgun (WGS) entry which is preliminary data.</text>
</comment>
<keyword evidence="6" id="KW-1185">Reference proteome</keyword>
<feature type="region of interest" description="Disordered" evidence="3">
    <location>
        <begin position="83"/>
        <end position="438"/>
    </location>
</feature>
<sequence>MQDTGLQLCVSLHSALQRANTRARDEGCASPQSPINLALAEKYYKLRFEELQQLILAEETAFKTILKEIEDIKAGKWDAQLKDNLGQGSTSQESVPSATLPTAPAESGGEESSDLSGVTETSSPSQTGEGSETPTLTKPADEATEEPQTAPEPPQMTAEASPERSTPTAPNTAGSVESEAEKEGMPADSSVVEDSIMADGTNVPADEADAEQPWREEEEEEEDAATKPEEEETDHEDKEPDAGPAQHVQSEERTPSVEHQAEEEEEEEEAKNAGEEPGEDEAKDKQSDEGEADEDEGKSPPAEEQEEQPSEETGQQAEEASDEEPAQVTRRSTRHRPTAPAAPVTRKTRRQTRASEPDVQSDAENVEGAETPQEEERASSPIQVEPIGPRRRKRKSSVPETVESPRDRKRHRDESEPLDEEEPGPSTGGRRRRGDRSEEQLALKKFQNVIGMLHSQISQHRNGNIFHNPIRTVEAPDYHDIVKRPMDLKTIKTRVKDGLITNSLEFQRDCFLMFANAMMYNRPGSDVYHMAEDMMHDSENYINAFRQTEGLVRNRP</sequence>
<dbReference type="AlphaFoldDB" id="A0AAD5W5A5"/>
<dbReference type="Pfam" id="PF00439">
    <property type="entry name" value="Bromodomain"/>
    <property type="match status" value="1"/>
</dbReference>
<evidence type="ECO:0000256" key="1">
    <source>
        <dbReference type="ARBA" id="ARBA00023117"/>
    </source>
</evidence>
<protein>
    <recommendedName>
        <fullName evidence="4">Bromo domain-containing protein</fullName>
    </recommendedName>
</protein>
<dbReference type="Proteomes" id="UP001213000">
    <property type="component" value="Unassembled WGS sequence"/>
</dbReference>
<keyword evidence="1 2" id="KW-0103">Bromodomain</keyword>
<feature type="compositionally biased region" description="Polar residues" evidence="3">
    <location>
        <begin position="118"/>
        <end position="136"/>
    </location>
</feature>
<gene>
    <name evidence="5" type="ORF">NP233_g577</name>
</gene>
<evidence type="ECO:0000313" key="5">
    <source>
        <dbReference type="EMBL" id="KAJ3576166.1"/>
    </source>
</evidence>